<sequence length="185" mass="20854">MENVHIVKNITPGKHGVYHVTLKLQQDGQVEIRMLIIYGVPELFAYEDAIEWIPFDRLSKLSNIELIGKGGFGSFLRPNFQDLTWKTKLKLLSKDLYLIHVAGYIHADFHSEGEIYGVMPYVAPEVLSGEKFTKAADIYGFGVIMSEMSIGQKPFDGCKLDNKLAVIICKGLRPEFACGTPYCYM</sequence>
<dbReference type="EMBL" id="QKWP01000142">
    <property type="protein sequence ID" value="RIB26255.1"/>
    <property type="molecule type" value="Genomic_DNA"/>
</dbReference>
<gene>
    <name evidence="2" type="ORF">C2G38_2163829</name>
</gene>
<dbReference type="InterPro" id="IPR000719">
    <property type="entry name" value="Prot_kinase_dom"/>
</dbReference>
<keyword evidence="3" id="KW-1185">Reference proteome</keyword>
<accession>A0A397VUJ8</accession>
<name>A0A397VUJ8_9GLOM</name>
<protein>
    <recommendedName>
        <fullName evidence="1">Protein kinase domain-containing protein</fullName>
    </recommendedName>
</protein>
<evidence type="ECO:0000259" key="1">
    <source>
        <dbReference type="PROSITE" id="PS50011"/>
    </source>
</evidence>
<dbReference type="GO" id="GO:0004672">
    <property type="term" value="F:protein kinase activity"/>
    <property type="evidence" value="ECO:0007669"/>
    <property type="project" value="InterPro"/>
</dbReference>
<dbReference type="SUPFAM" id="SSF56112">
    <property type="entry name" value="Protein kinase-like (PK-like)"/>
    <property type="match status" value="1"/>
</dbReference>
<dbReference type="PROSITE" id="PS50011">
    <property type="entry name" value="PROTEIN_KINASE_DOM"/>
    <property type="match status" value="1"/>
</dbReference>
<evidence type="ECO:0000313" key="2">
    <source>
        <dbReference type="EMBL" id="RIB26255.1"/>
    </source>
</evidence>
<evidence type="ECO:0000313" key="3">
    <source>
        <dbReference type="Proteomes" id="UP000266673"/>
    </source>
</evidence>
<dbReference type="STRING" id="44941.A0A397VUJ8"/>
<dbReference type="InterPro" id="IPR011009">
    <property type="entry name" value="Kinase-like_dom_sf"/>
</dbReference>
<organism evidence="2 3">
    <name type="scientific">Gigaspora rosea</name>
    <dbReference type="NCBI Taxonomy" id="44941"/>
    <lineage>
        <taxon>Eukaryota</taxon>
        <taxon>Fungi</taxon>
        <taxon>Fungi incertae sedis</taxon>
        <taxon>Mucoromycota</taxon>
        <taxon>Glomeromycotina</taxon>
        <taxon>Glomeromycetes</taxon>
        <taxon>Diversisporales</taxon>
        <taxon>Gigasporaceae</taxon>
        <taxon>Gigaspora</taxon>
    </lineage>
</organism>
<dbReference type="Proteomes" id="UP000266673">
    <property type="component" value="Unassembled WGS sequence"/>
</dbReference>
<proteinExistence type="predicted"/>
<reference evidence="2 3" key="1">
    <citation type="submission" date="2018-06" db="EMBL/GenBank/DDBJ databases">
        <title>Comparative genomics reveals the genomic features of Rhizophagus irregularis, R. cerebriforme, R. diaphanum and Gigaspora rosea, and their symbiotic lifestyle signature.</title>
        <authorList>
            <person name="Morin E."/>
            <person name="San Clemente H."/>
            <person name="Chen E.C.H."/>
            <person name="De La Providencia I."/>
            <person name="Hainaut M."/>
            <person name="Kuo A."/>
            <person name="Kohler A."/>
            <person name="Murat C."/>
            <person name="Tang N."/>
            <person name="Roy S."/>
            <person name="Loubradou J."/>
            <person name="Henrissat B."/>
            <person name="Grigoriev I.V."/>
            <person name="Corradi N."/>
            <person name="Roux C."/>
            <person name="Martin F.M."/>
        </authorList>
    </citation>
    <scope>NUCLEOTIDE SEQUENCE [LARGE SCALE GENOMIC DNA]</scope>
    <source>
        <strain evidence="2 3">DAOM 194757</strain>
    </source>
</reference>
<dbReference type="GO" id="GO:0005524">
    <property type="term" value="F:ATP binding"/>
    <property type="evidence" value="ECO:0007669"/>
    <property type="project" value="InterPro"/>
</dbReference>
<dbReference type="Gene3D" id="1.10.510.10">
    <property type="entry name" value="Transferase(Phosphotransferase) domain 1"/>
    <property type="match status" value="1"/>
</dbReference>
<comment type="caution">
    <text evidence="2">The sequence shown here is derived from an EMBL/GenBank/DDBJ whole genome shotgun (WGS) entry which is preliminary data.</text>
</comment>
<dbReference type="Pfam" id="PF00069">
    <property type="entry name" value="Pkinase"/>
    <property type="match status" value="1"/>
</dbReference>
<dbReference type="AlphaFoldDB" id="A0A397VUJ8"/>
<feature type="domain" description="Protein kinase" evidence="1">
    <location>
        <begin position="1"/>
        <end position="185"/>
    </location>
</feature>